<dbReference type="AlphaFoldDB" id="A0A0C3GNQ5"/>
<protein>
    <recommendedName>
        <fullName evidence="3">AB hydrolase-1 domain-containing protein</fullName>
    </recommendedName>
</protein>
<accession>A0A0C3GNQ5</accession>
<gene>
    <name evidence="1" type="ORF">PILCRDRAFT_57414</name>
</gene>
<dbReference type="HOGENOM" id="CLU_045014_1_1_1"/>
<dbReference type="Proteomes" id="UP000054166">
    <property type="component" value="Unassembled WGS sequence"/>
</dbReference>
<name>A0A0C3GNQ5_PILCF</name>
<reference evidence="2" key="2">
    <citation type="submission" date="2015-01" db="EMBL/GenBank/DDBJ databases">
        <title>Evolutionary Origins and Diversification of the Mycorrhizal Mutualists.</title>
        <authorList>
            <consortium name="DOE Joint Genome Institute"/>
            <consortium name="Mycorrhizal Genomics Consortium"/>
            <person name="Kohler A."/>
            <person name="Kuo A."/>
            <person name="Nagy L.G."/>
            <person name="Floudas D."/>
            <person name="Copeland A."/>
            <person name="Barry K.W."/>
            <person name="Cichocki N."/>
            <person name="Veneault-Fourrey C."/>
            <person name="LaButti K."/>
            <person name="Lindquist E.A."/>
            <person name="Lipzen A."/>
            <person name="Lundell T."/>
            <person name="Morin E."/>
            <person name="Murat C."/>
            <person name="Riley R."/>
            <person name="Ohm R."/>
            <person name="Sun H."/>
            <person name="Tunlid A."/>
            <person name="Henrissat B."/>
            <person name="Grigoriev I.V."/>
            <person name="Hibbett D.S."/>
            <person name="Martin F."/>
        </authorList>
    </citation>
    <scope>NUCLEOTIDE SEQUENCE [LARGE SCALE GENOMIC DNA]</scope>
    <source>
        <strain evidence="2">F 1598</strain>
    </source>
</reference>
<dbReference type="EMBL" id="KN832970">
    <property type="protein sequence ID" value="KIM92126.1"/>
    <property type="molecule type" value="Genomic_DNA"/>
</dbReference>
<reference evidence="1 2" key="1">
    <citation type="submission" date="2014-04" db="EMBL/GenBank/DDBJ databases">
        <authorList>
            <consortium name="DOE Joint Genome Institute"/>
            <person name="Kuo A."/>
            <person name="Tarkka M."/>
            <person name="Buscot F."/>
            <person name="Kohler A."/>
            <person name="Nagy L.G."/>
            <person name="Floudas D."/>
            <person name="Copeland A."/>
            <person name="Barry K.W."/>
            <person name="Cichocki N."/>
            <person name="Veneault-Fourrey C."/>
            <person name="LaButti K."/>
            <person name="Lindquist E.A."/>
            <person name="Lipzen A."/>
            <person name="Lundell T."/>
            <person name="Morin E."/>
            <person name="Murat C."/>
            <person name="Sun H."/>
            <person name="Tunlid A."/>
            <person name="Henrissat B."/>
            <person name="Grigoriev I.V."/>
            <person name="Hibbett D.S."/>
            <person name="Martin F."/>
            <person name="Nordberg H.P."/>
            <person name="Cantor M.N."/>
            <person name="Hua S.X."/>
        </authorList>
    </citation>
    <scope>NUCLEOTIDE SEQUENCE [LARGE SCALE GENOMIC DNA]</scope>
    <source>
        <strain evidence="1 2">F 1598</strain>
    </source>
</reference>
<dbReference type="InParanoid" id="A0A0C3GNQ5"/>
<sequence length="165" mass="18223">MPTAPVDDKGTEIFFTDSGVPAGSKDYTTLVIIHGGAFNGNVFQKLIPDSPSNNVRLVVLNRREYSGSSKYTDAEIDDLVSGRKSFFEQLALEVTHFLLWFVQTYNIPRISNNGKSGGLAIMGWSIGSITSLAVLGQPEVIPEASYRTLEHYLREMILFGPNCKF</sequence>
<evidence type="ECO:0008006" key="3">
    <source>
        <dbReference type="Google" id="ProtNLM"/>
    </source>
</evidence>
<evidence type="ECO:0000313" key="2">
    <source>
        <dbReference type="Proteomes" id="UP000054166"/>
    </source>
</evidence>
<dbReference type="InterPro" id="IPR029058">
    <property type="entry name" value="AB_hydrolase_fold"/>
</dbReference>
<keyword evidence="2" id="KW-1185">Reference proteome</keyword>
<organism evidence="1 2">
    <name type="scientific">Piloderma croceum (strain F 1598)</name>
    <dbReference type="NCBI Taxonomy" id="765440"/>
    <lineage>
        <taxon>Eukaryota</taxon>
        <taxon>Fungi</taxon>
        <taxon>Dikarya</taxon>
        <taxon>Basidiomycota</taxon>
        <taxon>Agaricomycotina</taxon>
        <taxon>Agaricomycetes</taxon>
        <taxon>Agaricomycetidae</taxon>
        <taxon>Atheliales</taxon>
        <taxon>Atheliaceae</taxon>
        <taxon>Piloderma</taxon>
    </lineage>
</organism>
<proteinExistence type="predicted"/>
<dbReference type="SUPFAM" id="SSF53474">
    <property type="entry name" value="alpha/beta-Hydrolases"/>
    <property type="match status" value="1"/>
</dbReference>
<dbReference type="OrthoDB" id="5311491at2759"/>
<dbReference type="Gene3D" id="3.40.50.1820">
    <property type="entry name" value="alpha/beta hydrolase"/>
    <property type="match status" value="1"/>
</dbReference>
<evidence type="ECO:0000313" key="1">
    <source>
        <dbReference type="EMBL" id="KIM92126.1"/>
    </source>
</evidence>